<evidence type="ECO:0000259" key="5">
    <source>
        <dbReference type="PROSITE" id="PS50975"/>
    </source>
</evidence>
<dbReference type="GO" id="GO:0016874">
    <property type="term" value="F:ligase activity"/>
    <property type="evidence" value="ECO:0007669"/>
    <property type="project" value="UniProtKB-KW"/>
</dbReference>
<accession>A0A372FW78</accession>
<dbReference type="Pfam" id="PF13535">
    <property type="entry name" value="ATP-grasp_4"/>
    <property type="match status" value="1"/>
</dbReference>
<dbReference type="AlphaFoldDB" id="A0A372FW78"/>
<dbReference type="PANTHER" id="PTHR43585">
    <property type="entry name" value="FUMIPYRROLE BIOSYNTHESIS PROTEIN C"/>
    <property type="match status" value="1"/>
</dbReference>
<protein>
    <submittedName>
        <fullName evidence="6">ATP-grasp domain-containing protein</fullName>
    </submittedName>
</protein>
<keyword evidence="7" id="KW-1185">Reference proteome</keyword>
<keyword evidence="3 4" id="KW-0067">ATP-binding</keyword>
<gene>
    <name evidence="6" type="ORF">D0Q02_19460</name>
</gene>
<sequence length="408" mass="43199">MEMRGLCVLLGAGDPYYREYALTALGEFCDLVLVAPREPEWASPHIHTLVLADHRDPLATLSALRESVQVGLTGVLTYDEFSVESAARVAAELGLRGSSPAAAARCRDKRQMREAFEAAGVASPVSIAATTLPEVTAAAQKTGFPLVLKPVDLAGSIGVVLVRQPGELREAYRRCLASGRPEYGAVSDAILVEEYVEGPEVSVESLVRAGEVQTVAMTRKRLVPPPWFEESGHVVVGGPVPEEIARLAERAQRALDIEWGATHTEIRLGAAGPRVIEVAARPAGDVIPLLVLLTTGVDLTVAAAAAAMGRPVPAAREPVAPAAAVRFFSPGGDMVFRSASSEVAAAAPEWLVSFVIEATDGDVLRLPPRGFLDRVGYAIVTGANEAECEQRLDELERSLCVSADPFVG</sequence>
<keyword evidence="1" id="KW-0436">Ligase</keyword>
<dbReference type="SMART" id="SM01209">
    <property type="entry name" value="GARS_A"/>
    <property type="match status" value="1"/>
</dbReference>
<reference evidence="6 7" key="1">
    <citation type="submission" date="2018-08" db="EMBL/GenBank/DDBJ databases">
        <title>Verrucosispora craniellae sp. nov., isolated from a marine sponge in the South China Sea.</title>
        <authorList>
            <person name="Li L."/>
            <person name="Lin H.W."/>
        </authorList>
    </citation>
    <scope>NUCLEOTIDE SEQUENCE [LARGE SCALE GENOMIC DNA]</scope>
    <source>
        <strain evidence="6 7">LHW63014</strain>
    </source>
</reference>
<dbReference type="GO" id="GO:0046872">
    <property type="term" value="F:metal ion binding"/>
    <property type="evidence" value="ECO:0007669"/>
    <property type="project" value="InterPro"/>
</dbReference>
<dbReference type="GO" id="GO:0005524">
    <property type="term" value="F:ATP binding"/>
    <property type="evidence" value="ECO:0007669"/>
    <property type="project" value="UniProtKB-UniRule"/>
</dbReference>
<dbReference type="EMBL" id="QVFU01000022">
    <property type="protein sequence ID" value="RFS44938.1"/>
    <property type="molecule type" value="Genomic_DNA"/>
</dbReference>
<dbReference type="PROSITE" id="PS50975">
    <property type="entry name" value="ATP_GRASP"/>
    <property type="match status" value="1"/>
</dbReference>
<dbReference type="InterPro" id="IPR011761">
    <property type="entry name" value="ATP-grasp"/>
</dbReference>
<dbReference type="PANTHER" id="PTHR43585:SF2">
    <property type="entry name" value="ATP-GRASP ENZYME FSQD"/>
    <property type="match status" value="1"/>
</dbReference>
<dbReference type="Proteomes" id="UP000262621">
    <property type="component" value="Unassembled WGS sequence"/>
</dbReference>
<dbReference type="Gene3D" id="3.40.50.20">
    <property type="match status" value="1"/>
</dbReference>
<dbReference type="Gene3D" id="3.30.470.20">
    <property type="entry name" value="ATP-grasp fold, B domain"/>
    <property type="match status" value="1"/>
</dbReference>
<evidence type="ECO:0000256" key="2">
    <source>
        <dbReference type="ARBA" id="ARBA00022741"/>
    </source>
</evidence>
<evidence type="ECO:0000256" key="3">
    <source>
        <dbReference type="ARBA" id="ARBA00022840"/>
    </source>
</evidence>
<evidence type="ECO:0000256" key="4">
    <source>
        <dbReference type="PROSITE-ProRule" id="PRU00409"/>
    </source>
</evidence>
<proteinExistence type="predicted"/>
<dbReference type="SUPFAM" id="SSF56059">
    <property type="entry name" value="Glutathione synthetase ATP-binding domain-like"/>
    <property type="match status" value="1"/>
</dbReference>
<comment type="caution">
    <text evidence="6">The sequence shown here is derived from an EMBL/GenBank/DDBJ whole genome shotgun (WGS) entry which is preliminary data.</text>
</comment>
<name>A0A372FW78_9ACTN</name>
<evidence type="ECO:0000313" key="7">
    <source>
        <dbReference type="Proteomes" id="UP000262621"/>
    </source>
</evidence>
<evidence type="ECO:0000313" key="6">
    <source>
        <dbReference type="EMBL" id="RFS44938.1"/>
    </source>
</evidence>
<evidence type="ECO:0000256" key="1">
    <source>
        <dbReference type="ARBA" id="ARBA00022598"/>
    </source>
</evidence>
<feature type="domain" description="ATP-grasp" evidence="5">
    <location>
        <begin position="113"/>
        <end position="308"/>
    </location>
</feature>
<organism evidence="6 7">
    <name type="scientific">Micromonospora craniellae</name>
    <dbReference type="NCBI Taxonomy" id="2294034"/>
    <lineage>
        <taxon>Bacteria</taxon>
        <taxon>Bacillati</taxon>
        <taxon>Actinomycetota</taxon>
        <taxon>Actinomycetes</taxon>
        <taxon>Micromonosporales</taxon>
        <taxon>Micromonosporaceae</taxon>
        <taxon>Micromonospora</taxon>
    </lineage>
</organism>
<keyword evidence="2 4" id="KW-0547">Nucleotide-binding</keyword>
<dbReference type="InterPro" id="IPR052032">
    <property type="entry name" value="ATP-dep_AA_Ligase"/>
</dbReference>